<dbReference type="InterPro" id="IPR019821">
    <property type="entry name" value="Kinesin_motor_CS"/>
</dbReference>
<evidence type="ECO:0000256" key="7">
    <source>
        <dbReference type="SAM" id="Coils"/>
    </source>
</evidence>
<dbReference type="PANTHER" id="PTHR47969:SF15">
    <property type="entry name" value="CHROMOSOME-ASSOCIATED KINESIN KIF4A-RELATED"/>
    <property type="match status" value="1"/>
</dbReference>
<keyword evidence="11" id="KW-1185">Reference proteome</keyword>
<feature type="compositionally biased region" description="Basic and acidic residues" evidence="8">
    <location>
        <begin position="2572"/>
        <end position="2581"/>
    </location>
</feature>
<protein>
    <submittedName>
        <fullName evidence="10">Kinesin-related protein 4</fullName>
    </submittedName>
</protein>
<evidence type="ECO:0000256" key="1">
    <source>
        <dbReference type="ARBA" id="ARBA00004496"/>
    </source>
</evidence>
<dbReference type="Pfam" id="PF00225">
    <property type="entry name" value="Kinesin"/>
    <property type="match status" value="1"/>
</dbReference>
<feature type="coiled-coil region" evidence="7">
    <location>
        <begin position="1177"/>
        <end position="1310"/>
    </location>
</feature>
<feature type="coiled-coil region" evidence="7">
    <location>
        <begin position="761"/>
        <end position="827"/>
    </location>
</feature>
<feature type="coiled-coil region" evidence="7">
    <location>
        <begin position="545"/>
        <end position="604"/>
    </location>
</feature>
<dbReference type="STRING" id="133383.A0A1R0H392"/>
<comment type="caution">
    <text evidence="10">The sequence shown here is derived from an EMBL/GenBank/DDBJ whole genome shotgun (WGS) entry which is preliminary data.</text>
</comment>
<evidence type="ECO:0000259" key="9">
    <source>
        <dbReference type="PROSITE" id="PS50067"/>
    </source>
</evidence>
<keyword evidence="3 6" id="KW-0547">Nucleotide-binding</keyword>
<feature type="coiled-coil region" evidence="7">
    <location>
        <begin position="2255"/>
        <end position="2310"/>
    </location>
</feature>
<feature type="coiled-coil region" evidence="7">
    <location>
        <begin position="1386"/>
        <end position="1420"/>
    </location>
</feature>
<dbReference type="EMBL" id="LSSL01000812">
    <property type="protein sequence ID" value="OLY83642.1"/>
    <property type="molecule type" value="Genomic_DNA"/>
</dbReference>
<feature type="coiled-coil region" evidence="7">
    <location>
        <begin position="853"/>
        <end position="923"/>
    </location>
</feature>
<dbReference type="Proteomes" id="UP000187455">
    <property type="component" value="Unassembled WGS sequence"/>
</dbReference>
<feature type="domain" description="Kinesin motor" evidence="9">
    <location>
        <begin position="4"/>
        <end position="315"/>
    </location>
</feature>
<dbReference type="PROSITE" id="PS00411">
    <property type="entry name" value="KINESIN_MOTOR_1"/>
    <property type="match status" value="1"/>
</dbReference>
<feature type="coiled-coil region" evidence="7">
    <location>
        <begin position="1499"/>
        <end position="1562"/>
    </location>
</feature>
<dbReference type="GO" id="GO:0007018">
    <property type="term" value="P:microtubule-based movement"/>
    <property type="evidence" value="ECO:0007669"/>
    <property type="project" value="InterPro"/>
</dbReference>
<keyword evidence="5 7" id="KW-0175">Coiled coil</keyword>
<dbReference type="PANTHER" id="PTHR47969">
    <property type="entry name" value="CHROMOSOME-ASSOCIATED KINESIN KIF4A-RELATED"/>
    <property type="match status" value="1"/>
</dbReference>
<evidence type="ECO:0000313" key="11">
    <source>
        <dbReference type="Proteomes" id="UP000187455"/>
    </source>
</evidence>
<feature type="compositionally biased region" description="Basic and acidic residues" evidence="8">
    <location>
        <begin position="2595"/>
        <end position="2606"/>
    </location>
</feature>
<dbReference type="GO" id="GO:0008017">
    <property type="term" value="F:microtubule binding"/>
    <property type="evidence" value="ECO:0007669"/>
    <property type="project" value="InterPro"/>
</dbReference>
<dbReference type="InterPro" id="IPR001752">
    <property type="entry name" value="Kinesin_motor_dom"/>
</dbReference>
<evidence type="ECO:0000256" key="2">
    <source>
        <dbReference type="ARBA" id="ARBA00022490"/>
    </source>
</evidence>
<name>A0A1R0H392_9FUNG</name>
<reference evidence="10 11" key="1">
    <citation type="journal article" date="2016" name="Mol. Biol. Evol.">
        <title>Genome-Wide Survey of Gut Fungi (Harpellales) Reveals the First Horizontally Transferred Ubiquitin Gene from a Mosquito Host.</title>
        <authorList>
            <person name="Wang Y."/>
            <person name="White M.M."/>
            <person name="Kvist S."/>
            <person name="Moncalvo J.M."/>
        </authorList>
    </citation>
    <scope>NUCLEOTIDE SEQUENCE [LARGE SCALE GENOMIC DNA]</scope>
    <source>
        <strain evidence="10 11">ALG-7-W6</strain>
    </source>
</reference>
<feature type="compositionally biased region" description="Polar residues" evidence="8">
    <location>
        <begin position="2481"/>
        <end position="2493"/>
    </location>
</feature>
<keyword evidence="2" id="KW-0963">Cytoplasm</keyword>
<evidence type="ECO:0000256" key="8">
    <source>
        <dbReference type="SAM" id="MobiDB-lite"/>
    </source>
</evidence>
<feature type="binding site" evidence="6">
    <location>
        <begin position="94"/>
        <end position="101"/>
    </location>
    <ligand>
        <name>ATP</name>
        <dbReference type="ChEBI" id="CHEBI:30616"/>
    </ligand>
</feature>
<sequence>MKDQINVVIRIRPLNERELNSIEDDESRHNSWSVSGNTISQKLVSDSRTNTGLVYTFDQIYSTDVKTEDIYDGAVKDIISSTMNGINGTVFAYGQTSSGKTYTMYGDSKQPGLINMAVKKVFEYIRDKEIFVKDSTEQIVLGPQEVYSLLSKGEGNRHIGCTNMNERSSRAHTIFRMVIESGDTIIDHDKYKKRLSESMAEGNVFSGSVKISTLSFVDLAGSERVGHTGAEGVRLREGAHINKSLLALGTVIARLSENGANSAHIPYRDSKLTRILQPSLGGNSRTSIICNITIAPQFMDETISTLKFASRAKTITNRPEVNEELRGEALLRRLNKVQILEKEIAEMQRIVSSKDDSLEECKKLTKELKWSEKCRSELDYENGLLKEEISRIKRTSKPMIELKNISNQTDDNIYHVQLNEIALLKSQIENFVIKSNNCDKIISDLNIKNEILLNEKKILESDINDFKIKSQDVQNDYKQKIESTNTQLLKTRSELEESNKRSDEDKFILVKGLDDLKSLLELERAKFSEIKLVHKQELISTNEICKELEAKNKIAQIKIINLDESLKNQKLDFTHEKSLLVEQITDLKLELEKRDSRIKHLEADFEEVSNLKSDFQKSECMYVSQISSLETEMESLNKELCSQKNDYQNIVSKLQLSDNRLIQCADSLKKTEKNFETEKIKLLENLYSKDLDFEDLVKKSNSELLKLEMKNNNQNQEIASLKEQIESKNTEFKITKHDFETKISLVDEKYKAIQEKYSESLEKIDHLSLNLSEQKKEFENEKYRVNNDREIKEAELTKNISQLENSIKKYEDQIEKLNSDIYLSNEQFNIELCSHKILVKKLEDQVCAKDQEYKDLELKLRKTQEESESLNLELKDAMSQFEKKNSDLKAEFELKICKLNENANELNFLLSKKDTELNDLREECENRKVLFETEMKAQVENFESLRNDQKCSLETIQILNSEIEVLKNKFEEEICSISQSFDAQKAQLLERLDLSKSLLESRESDLKDLRLEFKDSNHKFNTELENQTKELDSMHTKLESSQKYIEDLLNDNKLIKSKFEAEKINLLQNFDSNKSEILKKLEDKSSSLKFREEEFNQLELKASELKKDFEKRLGNKDEEVRVLELKLDDSRKCVNEKVKEIDILKSNSKAQLDKLSADFESERSELSHQIENSMILIDKKEMEFQNLKIKIQKMNKELEDEVSKKNKSLENENILSDKILGLKETINSLESKLSFSENLVMSLKSNLSELEAKLLQENKSLNSDLEIAKIEFSEKSVALKNEIDKKNRDINDLNEKLNELQSLVKNEKIEFESETVRLNNIIKEKIEIIDNLVKAAEISSLKLTEFETEIESLKIKSAQEKSFIKSSYEDQLSLKIKDIDELYDIIENIKDECKSHLIDLKNERNDLNNANIEIDDLKYKVSISESELSDQKSLYNKLKQEIDHIKYETSKERDNLLLSIENFKNSLSESDSMRFNELKSKEEEISELRSQVFKVLSDNNDLDKSLKKSKEDLNNMINKQKIMLEEHQNYIDNLNQARSEVIASLEIKLTALNDDLNKTREDLSTSKSDFVDLEKEFKTQTGILDSKIIELNDQIDSRDSEIMKLETIRSDLENSLDLRNVEYSNISKEHESQLKLINLKSDEISNFKNKLDSLLLDKSQSEKNYIKKISNLETMVDFKNTEIQSLISKSNENLSLINKLEEDIQKKSIETEDSINSANAAYEKIILELEESLDSEKKDNFEKSHEINKYLVLNESLNSQLSENKNFLDEKLLELEKLSDSNLNDQKIILKFRENESKLLGKIEIYNDDICQKELKIDNLILEMKNLEEQLEKLGSSHELLKEEMKKTVQTLEESEKEKAVAIELVEKTKSMMEEVLRVKDLQLEKLQNELEFQNEKITNSVENDYSSKLRASVDKIDSLQDEIDKNNETINTLKTQYLNIIEDNKKLIDEILLLKSNLENEASQKEESIKILEDEKNGEISYLRAELLKLNGSLKDLREFNLSESQKIKDLVSNHELNLRKIEDENLFKEETLLNIIEEKKRKISDIEKQLEEKIEYENQLNSEVVENLKIIDKYILSLDQKDKKIKSLENDLNEYRSRSEDNLMQIENITENLNLVKSELVDSKSHSNELIDKWKTHNTIYKGAFDTLFEVFASLQRAVVNFVQENSFDIELVVSNSLNFEELHTEISTIFENQHFSTEMDEGKKDDENNMQLLLSFRQLAPGIVTDLIATFDISRLRISGLENDIIEMKYQISTLIKNVEDLKSEISDTKKASKKYKDSSDDLRRSLNEAQKDLLNLKDSYSSLKSDKETEISMHRNQVVKKRDGYEKMIRVIKKSTENQTNYLKSVIDSLNMKLANSRIEVQDLTFNNNMIQTKLNQLKEKLRPGSNNDVSKLNEQEYLLNSPNQNPKSQEDFLNNEIFNLRNELKKQTILRNNEASEFQKLKSELIEVSSERDMFLKQTQEETIKQNTYKNVENGLDSQNLNNFSEPFSSDLSKKRKDSDFERNEAIKIDVQPETKTKGSIKSKDDISSKKRTRRGAESMMKSDILNSFSDNNHIFSIPLRDGMKTEISKENDDNKAANINFEANPPKSTKKEDKKADLDKNAQMYVRRKRAPGGAGSKPDCSQQ</sequence>
<dbReference type="GO" id="GO:0051231">
    <property type="term" value="P:spindle elongation"/>
    <property type="evidence" value="ECO:0007669"/>
    <property type="project" value="TreeGrafter"/>
</dbReference>
<gene>
    <name evidence="10" type="ORF">AYI68_g2217</name>
</gene>
<dbReference type="GO" id="GO:0005875">
    <property type="term" value="C:microtubule associated complex"/>
    <property type="evidence" value="ECO:0007669"/>
    <property type="project" value="TreeGrafter"/>
</dbReference>
<feature type="region of interest" description="Disordered" evidence="8">
    <location>
        <begin position="2572"/>
        <end position="2630"/>
    </location>
</feature>
<evidence type="ECO:0000256" key="4">
    <source>
        <dbReference type="ARBA" id="ARBA00022840"/>
    </source>
</evidence>
<dbReference type="InterPro" id="IPR036961">
    <property type="entry name" value="Kinesin_motor_dom_sf"/>
</dbReference>
<feature type="compositionally biased region" description="Basic and acidic residues" evidence="8">
    <location>
        <begin position="2502"/>
        <end position="2534"/>
    </location>
</feature>
<dbReference type="SUPFAM" id="SSF52540">
    <property type="entry name" value="P-loop containing nucleoside triphosphate hydrolases"/>
    <property type="match status" value="1"/>
</dbReference>
<feature type="coiled-coil region" evidence="7">
    <location>
        <begin position="442"/>
        <end position="501"/>
    </location>
</feature>
<dbReference type="SMART" id="SM00129">
    <property type="entry name" value="KISc"/>
    <property type="match status" value="1"/>
</dbReference>
<evidence type="ECO:0000256" key="5">
    <source>
        <dbReference type="ARBA" id="ARBA00023054"/>
    </source>
</evidence>
<keyword evidence="4 6" id="KW-0067">ATP-binding</keyword>
<feature type="coiled-coil region" evidence="7">
    <location>
        <begin position="1719"/>
        <end position="1778"/>
    </location>
</feature>
<feature type="coiled-coil region" evidence="7">
    <location>
        <begin position="1817"/>
        <end position="1976"/>
    </location>
</feature>
<dbReference type="OrthoDB" id="3176171at2759"/>
<dbReference type="PROSITE" id="PS50067">
    <property type="entry name" value="KINESIN_MOTOR_2"/>
    <property type="match status" value="1"/>
</dbReference>
<dbReference type="PRINTS" id="PR00380">
    <property type="entry name" value="KINESINHEAVY"/>
</dbReference>
<feature type="coiled-coil region" evidence="7">
    <location>
        <begin position="1088"/>
        <end position="1126"/>
    </location>
</feature>
<dbReference type="GO" id="GO:0003777">
    <property type="term" value="F:microtubule motor activity"/>
    <property type="evidence" value="ECO:0007669"/>
    <property type="project" value="InterPro"/>
</dbReference>
<dbReference type="InterPro" id="IPR027640">
    <property type="entry name" value="Kinesin-like_fam"/>
</dbReference>
<feature type="region of interest" description="Disordered" evidence="8">
    <location>
        <begin position="2481"/>
        <end position="2550"/>
    </location>
</feature>
<keyword evidence="6" id="KW-0505">Motor protein</keyword>
<comment type="similarity">
    <text evidence="6">Belongs to the TRAFAC class myosin-kinesin ATPase superfamily. Kinesin family.</text>
</comment>
<feature type="coiled-coil region" evidence="7">
    <location>
        <begin position="2006"/>
        <end position="2107"/>
    </location>
</feature>
<feature type="coiled-coil region" evidence="7">
    <location>
        <begin position="697"/>
        <end position="731"/>
    </location>
</feature>
<organism evidence="10 11">
    <name type="scientific">Smittium mucronatum</name>
    <dbReference type="NCBI Taxonomy" id="133383"/>
    <lineage>
        <taxon>Eukaryota</taxon>
        <taxon>Fungi</taxon>
        <taxon>Fungi incertae sedis</taxon>
        <taxon>Zoopagomycota</taxon>
        <taxon>Kickxellomycotina</taxon>
        <taxon>Harpellomycetes</taxon>
        <taxon>Harpellales</taxon>
        <taxon>Legeriomycetaceae</taxon>
        <taxon>Smittium</taxon>
    </lineage>
</organism>
<evidence type="ECO:0000256" key="6">
    <source>
        <dbReference type="PROSITE-ProRule" id="PRU00283"/>
    </source>
</evidence>
<dbReference type="Gene3D" id="3.40.850.10">
    <property type="entry name" value="Kinesin motor domain"/>
    <property type="match status" value="2"/>
</dbReference>
<accession>A0A1R0H392</accession>
<comment type="subcellular location">
    <subcellularLocation>
        <location evidence="1">Cytoplasm</location>
    </subcellularLocation>
</comment>
<dbReference type="InterPro" id="IPR027417">
    <property type="entry name" value="P-loop_NTPase"/>
</dbReference>
<evidence type="ECO:0000313" key="10">
    <source>
        <dbReference type="EMBL" id="OLY83642.1"/>
    </source>
</evidence>
<dbReference type="GO" id="GO:0007052">
    <property type="term" value="P:mitotic spindle organization"/>
    <property type="evidence" value="ECO:0007669"/>
    <property type="project" value="TreeGrafter"/>
</dbReference>
<dbReference type="GO" id="GO:0005524">
    <property type="term" value="F:ATP binding"/>
    <property type="evidence" value="ECO:0007669"/>
    <property type="project" value="UniProtKB-UniRule"/>
</dbReference>
<proteinExistence type="inferred from homology"/>
<evidence type="ECO:0000256" key="3">
    <source>
        <dbReference type="ARBA" id="ARBA00022741"/>
    </source>
</evidence>